<keyword evidence="1" id="KW-0472">Membrane</keyword>
<feature type="transmembrane region" description="Helical" evidence="1">
    <location>
        <begin position="35"/>
        <end position="54"/>
    </location>
</feature>
<evidence type="ECO:0000256" key="1">
    <source>
        <dbReference type="SAM" id="Phobius"/>
    </source>
</evidence>
<proteinExistence type="predicted"/>
<protein>
    <submittedName>
        <fullName evidence="2">Uncharacterized protein</fullName>
    </submittedName>
</protein>
<reference evidence="2" key="2">
    <citation type="journal article" date="2012" name="PLoS ONE">
        <title>A Deeply Branching Thermophilic Bacterium with an Ancient Acetyl-CoA Pathway Dominates a Subsurface Ecosystem.</title>
        <authorList>
            <person name="Takami H."/>
            <person name="Noguchi H."/>
            <person name="Takaki Y."/>
            <person name="Uchiyama I."/>
            <person name="Toyoda A."/>
            <person name="Nishi S."/>
            <person name="Chee G.-J."/>
            <person name="Arai W."/>
            <person name="Nunoura T."/>
            <person name="Itoh T."/>
            <person name="Hattori M."/>
            <person name="Takai K."/>
        </authorList>
    </citation>
    <scope>NUCLEOTIDE SEQUENCE</scope>
</reference>
<gene>
    <name evidence="2" type="ORF">HGMM_OP4C310</name>
</gene>
<keyword evidence="1" id="KW-1133">Transmembrane helix</keyword>
<reference evidence="2" key="1">
    <citation type="journal article" date="2005" name="Environ. Microbiol.">
        <title>Genetic and functional properties of uncultivated thermophilic crenarchaeotes from a subsurface gold mine as revealed by analysis of genome fragments.</title>
        <authorList>
            <person name="Nunoura T."/>
            <person name="Hirayama H."/>
            <person name="Takami H."/>
            <person name="Oida H."/>
            <person name="Nishi S."/>
            <person name="Shimamura S."/>
            <person name="Suzuki Y."/>
            <person name="Inagaki F."/>
            <person name="Takai K."/>
            <person name="Nealson K.H."/>
            <person name="Horikoshi K."/>
        </authorList>
    </citation>
    <scope>NUCLEOTIDE SEQUENCE</scope>
</reference>
<organism evidence="2">
    <name type="scientific">Acetithermum autotrophicum</name>
    <dbReference type="NCBI Taxonomy" id="1446466"/>
    <lineage>
        <taxon>Bacteria</taxon>
        <taxon>Candidatus Bipolaricaulota</taxon>
        <taxon>Candidatus Acetithermum</taxon>
    </lineage>
</organism>
<keyword evidence="1" id="KW-0812">Transmembrane</keyword>
<accession>H5SVP5</accession>
<evidence type="ECO:0000313" key="2">
    <source>
        <dbReference type="EMBL" id="BAL59674.1"/>
    </source>
</evidence>
<feature type="transmembrane region" description="Helical" evidence="1">
    <location>
        <begin position="6"/>
        <end position="23"/>
    </location>
</feature>
<dbReference type="AlphaFoldDB" id="H5SVP5"/>
<sequence length="93" mass="10825">MWLYFGLALLLIFQWFDSVMNFPQSVTRYPRKAKILLWLNGIIASAYALPMCFMNELFGDPNPLHSWMRVVIGLAYLAVVGYIIKRRGEIRTP</sequence>
<dbReference type="EMBL" id="AP011803">
    <property type="protein sequence ID" value="BAL59674.1"/>
    <property type="molecule type" value="Genomic_DNA"/>
</dbReference>
<name>H5SVP5_ACEAU</name>
<feature type="transmembrane region" description="Helical" evidence="1">
    <location>
        <begin position="66"/>
        <end position="84"/>
    </location>
</feature>